<evidence type="ECO:0000313" key="4">
    <source>
        <dbReference type="Proteomes" id="UP000308054"/>
    </source>
</evidence>
<dbReference type="PANTHER" id="PTHR43265:SF1">
    <property type="entry name" value="ESTERASE ESTD"/>
    <property type="match status" value="1"/>
</dbReference>
<feature type="chain" id="PRO_5020909239" evidence="1">
    <location>
        <begin position="20"/>
        <end position="309"/>
    </location>
</feature>
<evidence type="ECO:0000259" key="2">
    <source>
        <dbReference type="Pfam" id="PF12146"/>
    </source>
</evidence>
<accession>A0A4V3RXY1</accession>
<evidence type="ECO:0000313" key="3">
    <source>
        <dbReference type="EMBL" id="TGY88309.1"/>
    </source>
</evidence>
<organism evidence="3 4">
    <name type="scientific">Marinicauda algicola</name>
    <dbReference type="NCBI Taxonomy" id="2029849"/>
    <lineage>
        <taxon>Bacteria</taxon>
        <taxon>Pseudomonadati</taxon>
        <taxon>Pseudomonadota</taxon>
        <taxon>Alphaproteobacteria</taxon>
        <taxon>Maricaulales</taxon>
        <taxon>Maricaulaceae</taxon>
        <taxon>Marinicauda</taxon>
    </lineage>
</organism>
<dbReference type="Proteomes" id="UP000308054">
    <property type="component" value="Unassembled WGS sequence"/>
</dbReference>
<dbReference type="SUPFAM" id="SSF53474">
    <property type="entry name" value="alpha/beta-Hydrolases"/>
    <property type="match status" value="1"/>
</dbReference>
<keyword evidence="1" id="KW-0732">Signal</keyword>
<dbReference type="Pfam" id="PF12146">
    <property type="entry name" value="Hydrolase_4"/>
    <property type="match status" value="1"/>
</dbReference>
<protein>
    <submittedName>
        <fullName evidence="3">Alpha/beta fold hydrolase</fullName>
    </submittedName>
</protein>
<keyword evidence="4" id="KW-1185">Reference proteome</keyword>
<dbReference type="InterPro" id="IPR029058">
    <property type="entry name" value="AB_hydrolase_fold"/>
</dbReference>
<comment type="caution">
    <text evidence="3">The sequence shown here is derived from an EMBL/GenBank/DDBJ whole genome shotgun (WGS) entry which is preliminary data.</text>
</comment>
<feature type="signal peptide" evidence="1">
    <location>
        <begin position="1"/>
        <end position="19"/>
    </location>
</feature>
<dbReference type="Gene3D" id="3.40.50.1820">
    <property type="entry name" value="alpha/beta hydrolase"/>
    <property type="match status" value="1"/>
</dbReference>
<sequence>MKRAFFAFLVALFAALGRAEGQAVTEFQAIAPDGHIMAGEIVTPQRGFSAAVMLISGSGRQSREFADFEGRYAPHRDWLDTFLQAGLAVIRFDERGTGGSGGDHREATLSDLVDDAETVLRAARMSLGGADLFVLGHSEGAVIAMTLSARGEDLTGLILLGAPSKSPRDFLRDQAAGNVERTADMSEADRAAARDAWYQGVIARFEQSPVLRDHLDVDVPALAAAVDAPVFVIEGGADELIAPPQGEELAALIAADGSPDVWHRRYTNVNHFMTPQPEGMTGWQAIEDFTLDARIRADAAAWILERAGQ</sequence>
<reference evidence="3 4" key="1">
    <citation type="journal article" date="2017" name="Int. J. Syst. Evol. Microbiol.">
        <title>Marinicauda algicola sp. nov., isolated from a marine red alga Rhodosorus marinus.</title>
        <authorList>
            <person name="Jeong S.E."/>
            <person name="Jeon S.H."/>
            <person name="Chun B.H."/>
            <person name="Kim D.W."/>
            <person name="Jeon C.O."/>
        </authorList>
    </citation>
    <scope>NUCLEOTIDE SEQUENCE [LARGE SCALE GENOMIC DNA]</scope>
    <source>
        <strain evidence="3 4">JCM 31718</strain>
    </source>
</reference>
<dbReference type="InterPro" id="IPR053145">
    <property type="entry name" value="AB_hydrolase_Est10"/>
</dbReference>
<dbReference type="InterPro" id="IPR022742">
    <property type="entry name" value="Hydrolase_4"/>
</dbReference>
<dbReference type="RefSeq" id="WP_135996155.1">
    <property type="nucleotide sequence ID" value="NZ_CP071057.1"/>
</dbReference>
<keyword evidence="3" id="KW-0378">Hydrolase</keyword>
<dbReference type="EMBL" id="SRXW01000003">
    <property type="protein sequence ID" value="TGY88309.1"/>
    <property type="molecule type" value="Genomic_DNA"/>
</dbReference>
<evidence type="ECO:0000256" key="1">
    <source>
        <dbReference type="SAM" id="SignalP"/>
    </source>
</evidence>
<name>A0A4V3RXY1_9PROT</name>
<dbReference type="OrthoDB" id="9809549at2"/>
<dbReference type="GO" id="GO:0052689">
    <property type="term" value="F:carboxylic ester hydrolase activity"/>
    <property type="evidence" value="ECO:0007669"/>
    <property type="project" value="TreeGrafter"/>
</dbReference>
<gene>
    <name evidence="3" type="ORF">E5163_10825</name>
</gene>
<proteinExistence type="predicted"/>
<dbReference type="PANTHER" id="PTHR43265">
    <property type="entry name" value="ESTERASE ESTD"/>
    <property type="match status" value="1"/>
</dbReference>
<feature type="domain" description="Serine aminopeptidase S33" evidence="2">
    <location>
        <begin position="78"/>
        <end position="254"/>
    </location>
</feature>
<dbReference type="AlphaFoldDB" id="A0A4V3RXY1"/>